<accession>A0AAD8E276</accession>
<dbReference type="EMBL" id="JASPKZ010010661">
    <property type="protein sequence ID" value="KAJ9573989.1"/>
    <property type="molecule type" value="Genomic_DNA"/>
</dbReference>
<organism evidence="1 2">
    <name type="scientific">Diploptera punctata</name>
    <name type="common">Pacific beetle cockroach</name>
    <dbReference type="NCBI Taxonomy" id="6984"/>
    <lineage>
        <taxon>Eukaryota</taxon>
        <taxon>Metazoa</taxon>
        <taxon>Ecdysozoa</taxon>
        <taxon>Arthropoda</taxon>
        <taxon>Hexapoda</taxon>
        <taxon>Insecta</taxon>
        <taxon>Pterygota</taxon>
        <taxon>Neoptera</taxon>
        <taxon>Polyneoptera</taxon>
        <taxon>Dictyoptera</taxon>
        <taxon>Blattodea</taxon>
        <taxon>Blaberoidea</taxon>
        <taxon>Blaberidae</taxon>
        <taxon>Diplopterinae</taxon>
        <taxon>Diploptera</taxon>
    </lineage>
</organism>
<feature type="non-terminal residue" evidence="1">
    <location>
        <position position="90"/>
    </location>
</feature>
<proteinExistence type="predicted"/>
<comment type="caution">
    <text evidence="1">The sequence shown here is derived from an EMBL/GenBank/DDBJ whole genome shotgun (WGS) entry which is preliminary data.</text>
</comment>
<protein>
    <submittedName>
        <fullName evidence="1">Uncharacterized protein</fullName>
    </submittedName>
</protein>
<reference evidence="1" key="1">
    <citation type="journal article" date="2023" name="IScience">
        <title>Live-bearing cockroach genome reveals convergent evolutionary mechanisms linked to viviparity in insects and beyond.</title>
        <authorList>
            <person name="Fouks B."/>
            <person name="Harrison M.C."/>
            <person name="Mikhailova A.A."/>
            <person name="Marchal E."/>
            <person name="English S."/>
            <person name="Carruthers M."/>
            <person name="Jennings E.C."/>
            <person name="Chiamaka E.L."/>
            <person name="Frigard R.A."/>
            <person name="Pippel M."/>
            <person name="Attardo G.M."/>
            <person name="Benoit J.B."/>
            <person name="Bornberg-Bauer E."/>
            <person name="Tobe S.S."/>
        </authorList>
    </citation>
    <scope>NUCLEOTIDE SEQUENCE</scope>
    <source>
        <strain evidence="1">Stay&amp;Tobe</strain>
    </source>
</reference>
<feature type="non-terminal residue" evidence="1">
    <location>
        <position position="1"/>
    </location>
</feature>
<name>A0AAD8E276_DIPPU</name>
<keyword evidence="2" id="KW-1185">Reference proteome</keyword>
<sequence>EKRPLWGCTYSLCQRRGRENKSSQEMLDSKVNRMQPQMSTLRLCVMNYLNKARYPSHYTIPGCDVNGYNDKLTLKMFMQNSYREGTAHID</sequence>
<gene>
    <name evidence="1" type="ORF">L9F63_008619</name>
</gene>
<dbReference type="Proteomes" id="UP001233999">
    <property type="component" value="Unassembled WGS sequence"/>
</dbReference>
<dbReference type="AlphaFoldDB" id="A0AAD8E276"/>
<evidence type="ECO:0000313" key="1">
    <source>
        <dbReference type="EMBL" id="KAJ9573989.1"/>
    </source>
</evidence>
<evidence type="ECO:0000313" key="2">
    <source>
        <dbReference type="Proteomes" id="UP001233999"/>
    </source>
</evidence>
<reference evidence="1" key="2">
    <citation type="submission" date="2023-05" db="EMBL/GenBank/DDBJ databases">
        <authorList>
            <person name="Fouks B."/>
        </authorList>
    </citation>
    <scope>NUCLEOTIDE SEQUENCE</scope>
    <source>
        <strain evidence="1">Stay&amp;Tobe</strain>
        <tissue evidence="1">Testes</tissue>
    </source>
</reference>